<keyword evidence="6" id="KW-1185">Reference proteome</keyword>
<evidence type="ECO:0000313" key="6">
    <source>
        <dbReference type="Proteomes" id="UP001642501"/>
    </source>
</evidence>
<evidence type="ECO:0000259" key="3">
    <source>
        <dbReference type="Pfam" id="PF16201"/>
    </source>
</evidence>
<comment type="caution">
    <text evidence="5">The sequence shown here is derived from an EMBL/GenBank/DDBJ whole genome shotgun (WGS) entry which is preliminary data.</text>
</comment>
<dbReference type="Pfam" id="PF16201">
    <property type="entry name" value="NopRA1"/>
    <property type="match status" value="1"/>
</dbReference>
<protein>
    <recommendedName>
        <fullName evidence="7">Ribosome biogenesis protein Urb1</fullName>
    </recommendedName>
</protein>
<dbReference type="Gene3D" id="1.25.10.10">
    <property type="entry name" value="Leucine-rich Repeat Variant"/>
    <property type="match status" value="1"/>
</dbReference>
<sequence length="1154" mass="128721">MQLLAFDHDLQKARHGLQSLKLMLDKLNDPEQHNSESAGLLRSYLESSRPREENDDGDEAETDPLYLPDIMDTWDYAAKMNNENVMSAVPVVLALLIRYLSHLLELAPVCSGICRSLLRRRQLELIARNLSADKNKEFVISPTLRLLREAITFDGGAIARPLFRARNHTYRSLARNMSLRYFGDGTEDERRTSVRTNAVRFFLASLTFLHPEAKAELLSQRDMVNSLTKTVKDDPPHVVHEILTALREHVLKDKKLPRSARIKTFNSSTLIRLASLYTYGHDSNSGNPPHKTPVSDTAHQLLLHVCTSSSVGVLREQTGYYPQGVEPDAGAAATAREPDEDLQLDAGLDRIVWLDKFANETPVFNFALSDLVPNLRPWSSTRQSELLLSIFQAAPELVAWYFIEKENFTFEPKISATWVGYAALLFNTILVDIPAHFGHKNSYARAPPPTSVTIDNILPRPLSQKTMSRCLTHKSKLISFFAVRLLAIAMEKLRLALQMHREAAQKHPLESLWKESERRIVDEFCRRCPPMKDVINAYRNAGDEDLLFREAVSRVLRLYYEVVPQLALNSKFDVSLYLFSAIQHAGEHTCSCEDKAVKLMELENLLAIAGYSPGMQWFSKAKGLAASPFVALLKVYTEATGDLALDKICAVLDFVAREGQLILAAPTGQARASLGLSALIESLKAMSEAGAEKQSQLTDPVWALIDNCIVRCANGPIKYIEMMHELTAGLPTTGSGLTFDPITMAITEQLRFATAAADSGTHDRLALFLRHYLSRCRGDKASLTHVLEKLLAVLPKESKAKARLAKVLSTRTFDTAAGDKTSGTTNALNGGNKTDAVEGDDFLDEPSLEAMLGLEPICVFESLALSKWSNRPADELIEEGFAAAVIGLLTSEDSNIRRQALVNLSNMAAKIRESTYDEKDQVWLLLSELVESAKAWMTDPATADLPVPSHFVAFAIHALNVLRNPLHCLYAKVNVFLTAGPSWRLRTFPLIHDILHEGPSETDTYYAEISWLLPYLLDSLRTPADIESFRSRRLFESLASIFSNPYMRSSLRRQILRILCRVSEIEGGSTTLITRSGIVSWLTALGTANTIRNAGRARTPAGKHVHGDKEDFEGHNQHDDASNYRALVNRLWDTCDQERVKNWSMHGVQESVAG</sequence>
<feature type="compositionally biased region" description="Acidic residues" evidence="1">
    <location>
        <begin position="53"/>
        <end position="62"/>
    </location>
</feature>
<dbReference type="InterPro" id="IPR021714">
    <property type="entry name" value="URB1_N"/>
</dbReference>
<evidence type="ECO:0000259" key="4">
    <source>
        <dbReference type="Pfam" id="PF26140"/>
    </source>
</evidence>
<evidence type="ECO:0000259" key="2">
    <source>
        <dbReference type="Pfam" id="PF11707"/>
    </source>
</evidence>
<feature type="domain" description="URB1 C-terminal" evidence="3">
    <location>
        <begin position="884"/>
        <end position="1081"/>
    </location>
</feature>
<feature type="domain" description="URB1 central HEAT repeat" evidence="4">
    <location>
        <begin position="612"/>
        <end position="803"/>
    </location>
</feature>
<feature type="domain" description="URB1 N-terminal" evidence="2">
    <location>
        <begin position="67"/>
        <end position="421"/>
    </location>
</feature>
<feature type="compositionally biased region" description="Basic and acidic residues" evidence="1">
    <location>
        <begin position="1105"/>
        <end position="1118"/>
    </location>
</feature>
<dbReference type="InterPro" id="IPR032436">
    <property type="entry name" value="URB1_C"/>
</dbReference>
<dbReference type="InterPro" id="IPR059018">
    <property type="entry name" value="HEAT_URB1"/>
</dbReference>
<dbReference type="InterPro" id="IPR039844">
    <property type="entry name" value="URB1"/>
</dbReference>
<dbReference type="Pfam" id="PF11707">
    <property type="entry name" value="Npa1"/>
    <property type="match status" value="1"/>
</dbReference>
<dbReference type="Proteomes" id="UP001642501">
    <property type="component" value="Unassembled WGS sequence"/>
</dbReference>
<name>A0ABP0DZP2_9PEZI</name>
<feature type="region of interest" description="Disordered" evidence="1">
    <location>
        <begin position="31"/>
        <end position="64"/>
    </location>
</feature>
<dbReference type="PANTHER" id="PTHR13500">
    <property type="entry name" value="NUCLEOLAR PRERIBOSOMAL-ASSOCIATED PROTEIN 1"/>
    <property type="match status" value="1"/>
</dbReference>
<gene>
    <name evidence="5" type="ORF">SEPCBS57363_005825</name>
</gene>
<reference evidence="5 6" key="1">
    <citation type="submission" date="2024-01" db="EMBL/GenBank/DDBJ databases">
        <authorList>
            <person name="Allen C."/>
            <person name="Tagirdzhanova G."/>
        </authorList>
    </citation>
    <scope>NUCLEOTIDE SEQUENCE [LARGE SCALE GENOMIC DNA]</scope>
    <source>
        <strain evidence="5 6">CBS 573.63</strain>
    </source>
</reference>
<feature type="region of interest" description="Disordered" evidence="1">
    <location>
        <begin position="1095"/>
        <end position="1118"/>
    </location>
</feature>
<accession>A0ABP0DZP2</accession>
<organism evidence="5 6">
    <name type="scientific">Sporothrix epigloea</name>
    <dbReference type="NCBI Taxonomy" id="1892477"/>
    <lineage>
        <taxon>Eukaryota</taxon>
        <taxon>Fungi</taxon>
        <taxon>Dikarya</taxon>
        <taxon>Ascomycota</taxon>
        <taxon>Pezizomycotina</taxon>
        <taxon>Sordariomycetes</taxon>
        <taxon>Sordariomycetidae</taxon>
        <taxon>Ophiostomatales</taxon>
        <taxon>Ophiostomataceae</taxon>
        <taxon>Sporothrix</taxon>
    </lineage>
</organism>
<dbReference type="PANTHER" id="PTHR13500:SF0">
    <property type="entry name" value="NUCLEOLAR PRE-RIBOSOMAL-ASSOCIATED PROTEIN 1"/>
    <property type="match status" value="1"/>
</dbReference>
<dbReference type="Pfam" id="PF26140">
    <property type="entry name" value="HEAT_URB1"/>
    <property type="match status" value="1"/>
</dbReference>
<evidence type="ECO:0000256" key="1">
    <source>
        <dbReference type="SAM" id="MobiDB-lite"/>
    </source>
</evidence>
<dbReference type="InterPro" id="IPR016024">
    <property type="entry name" value="ARM-type_fold"/>
</dbReference>
<dbReference type="SUPFAM" id="SSF48371">
    <property type="entry name" value="ARM repeat"/>
    <property type="match status" value="1"/>
</dbReference>
<proteinExistence type="predicted"/>
<dbReference type="InterPro" id="IPR011989">
    <property type="entry name" value="ARM-like"/>
</dbReference>
<evidence type="ECO:0000313" key="5">
    <source>
        <dbReference type="EMBL" id="CAK7273783.1"/>
    </source>
</evidence>
<evidence type="ECO:0008006" key="7">
    <source>
        <dbReference type="Google" id="ProtNLM"/>
    </source>
</evidence>
<dbReference type="EMBL" id="CAWUOM010000144">
    <property type="protein sequence ID" value="CAK7273783.1"/>
    <property type="molecule type" value="Genomic_DNA"/>
</dbReference>